<reference evidence="2" key="1">
    <citation type="journal article" date="2014" name="Proc. Natl. Acad. Sci. U.S.A.">
        <title>Extensive sampling of basidiomycete genomes demonstrates inadequacy of the white-rot/brown-rot paradigm for wood decay fungi.</title>
        <authorList>
            <person name="Riley R."/>
            <person name="Salamov A.A."/>
            <person name="Brown D.W."/>
            <person name="Nagy L.G."/>
            <person name="Floudas D."/>
            <person name="Held B.W."/>
            <person name="Levasseur A."/>
            <person name="Lombard V."/>
            <person name="Morin E."/>
            <person name="Otillar R."/>
            <person name="Lindquist E.A."/>
            <person name="Sun H."/>
            <person name="LaButti K.M."/>
            <person name="Schmutz J."/>
            <person name="Jabbour D."/>
            <person name="Luo H."/>
            <person name="Baker S.E."/>
            <person name="Pisabarro A.G."/>
            <person name="Walton J.D."/>
            <person name="Blanchette R.A."/>
            <person name="Henrissat B."/>
            <person name="Martin F."/>
            <person name="Cullen D."/>
            <person name="Hibbett D.S."/>
            <person name="Grigoriev I.V."/>
        </authorList>
    </citation>
    <scope>NUCLEOTIDE SEQUENCE [LARGE SCALE GENOMIC DNA]</scope>
    <source>
        <strain evidence="2">FD-172 SS1</strain>
    </source>
</reference>
<dbReference type="HOGENOM" id="CLU_039742_0_0_1"/>
<protein>
    <recommendedName>
        <fullName evidence="3">F-box domain-containing protein</fullName>
    </recommendedName>
</protein>
<evidence type="ECO:0000313" key="2">
    <source>
        <dbReference type="Proteomes" id="UP000027195"/>
    </source>
</evidence>
<keyword evidence="2" id="KW-1185">Reference proteome</keyword>
<name>A0A067M2G4_BOTB1</name>
<evidence type="ECO:0000313" key="1">
    <source>
        <dbReference type="EMBL" id="KDQ09953.1"/>
    </source>
</evidence>
<proteinExistence type="predicted"/>
<gene>
    <name evidence="1" type="ORF">BOTBODRAFT_178513</name>
</gene>
<dbReference type="EMBL" id="KL198072">
    <property type="protein sequence ID" value="KDQ09953.1"/>
    <property type="molecule type" value="Genomic_DNA"/>
</dbReference>
<dbReference type="AlphaFoldDB" id="A0A067M2G4"/>
<evidence type="ECO:0008006" key="3">
    <source>
        <dbReference type="Google" id="ProtNLM"/>
    </source>
</evidence>
<dbReference type="InParanoid" id="A0A067M2G4"/>
<accession>A0A067M2G4</accession>
<organism evidence="1 2">
    <name type="scientific">Botryobasidium botryosum (strain FD-172 SS1)</name>
    <dbReference type="NCBI Taxonomy" id="930990"/>
    <lineage>
        <taxon>Eukaryota</taxon>
        <taxon>Fungi</taxon>
        <taxon>Dikarya</taxon>
        <taxon>Basidiomycota</taxon>
        <taxon>Agaricomycotina</taxon>
        <taxon>Agaricomycetes</taxon>
        <taxon>Cantharellales</taxon>
        <taxon>Botryobasidiaceae</taxon>
        <taxon>Botryobasidium</taxon>
    </lineage>
</organism>
<dbReference type="Proteomes" id="UP000027195">
    <property type="component" value="Unassembled WGS sequence"/>
</dbReference>
<sequence length="461" mass="51458">MPGLLSLNYDIFSTISCMLDQRSRLHLALTCSLAKGAIIPNILFKHVELTHDFDQIFQFYRAIMNPYSSAAVAVRSFTCRAKAGDRSHVIGDILSLLGHVMEKTVNLHTIDAVLGFHSTGPQLFRKICALPKLRNVTLRKLYTGQLQYISTLAQLRTLRVSFQNGQAPMGGCVRSLISIMLGSQQTPEVPELSPMILLQLEHLFTASPSEDQPPAWPSLRIFDAFLSSPSVGSPSLGSDISSVFPSVRHFLSPLRVDDWLSSPPSRAFLSRLTSVEGWQWESVRAIVEAGAPLQRVAVTLTRWTPGTDLGFLPCGLECFSMALKEEDVPAFVCHLSEITLSRMKVFHLQIESTPRDPHQVQSLATLAGIDWITDLDYLSVEWMTEDYIPYQRGEADHCFLDDFVTAAPSIRQIRTCVFGHAKHWRRLASSGDTSKREKGAGLVELSAMQSSEEDKYHRVDR</sequence>